<evidence type="ECO:0000256" key="3">
    <source>
        <dbReference type="ARBA" id="ARBA00022801"/>
    </source>
</evidence>
<keyword evidence="4 5" id="KW-0119">Carbohydrate metabolism</keyword>
<dbReference type="GO" id="GO:0008448">
    <property type="term" value="F:N-acetylglucosamine-6-phosphate deacetylase activity"/>
    <property type="evidence" value="ECO:0007669"/>
    <property type="project" value="UniProtKB-EC"/>
</dbReference>
<sequence length="398" mass="41116">MKPPGCLIVRSTNLLLADPTHAAHGQIAICEGTIAADPTGCGHRPRVLDTASDLVGPGLVDLHLHGARGHDFTESDPAAWHHILAAHLRAGTTTALATLASTSAAATAAALATATDLLTAERAPTLAGVHLEGPCLAADQRGAHDPAHLRTPGQLLAELTPLPPFLQMVTLAPELPGADMLISYLVDHGVRVSVGHSQATPAQLQTARNRGATHLAHLWSGQSALTRPGVHRIPGLLEASLASDEFTAELIADGHHLPAELLTIALRCLGPDRLCLVSDATAGMGLRSGHTFHTGAATGRVHDGYATTTTANSLCGSVVALSSTLPRMRALTGASVGDVLTMATATPAKVLGRYPRIGTLLPGARANLTVWNAELTLASVVLDGRLVRNDADCPHGEH</sequence>
<dbReference type="EMBL" id="JBIAMX010000025">
    <property type="protein sequence ID" value="MFF0546703.1"/>
    <property type="molecule type" value="Genomic_DNA"/>
</dbReference>
<keyword evidence="2" id="KW-0479">Metal-binding</keyword>
<evidence type="ECO:0000256" key="5">
    <source>
        <dbReference type="PIRNR" id="PIRNR038994"/>
    </source>
</evidence>
<dbReference type="Gene3D" id="3.20.20.140">
    <property type="entry name" value="Metal-dependent hydrolases"/>
    <property type="match status" value="1"/>
</dbReference>
<dbReference type="InterPro" id="IPR003764">
    <property type="entry name" value="GlcNAc_6-P_deAcase"/>
</dbReference>
<proteinExistence type="inferred from homology"/>
<dbReference type="SUPFAM" id="SSF51338">
    <property type="entry name" value="Composite domain of metallo-dependent hydrolases"/>
    <property type="match status" value="1"/>
</dbReference>
<organism evidence="7 8">
    <name type="scientific">Nocardia thailandica</name>
    <dbReference type="NCBI Taxonomy" id="257275"/>
    <lineage>
        <taxon>Bacteria</taxon>
        <taxon>Bacillati</taxon>
        <taxon>Actinomycetota</taxon>
        <taxon>Actinomycetes</taxon>
        <taxon>Mycobacteriales</taxon>
        <taxon>Nocardiaceae</taxon>
        <taxon>Nocardia</taxon>
    </lineage>
</organism>
<evidence type="ECO:0000256" key="2">
    <source>
        <dbReference type="ARBA" id="ARBA00022723"/>
    </source>
</evidence>
<dbReference type="InterPro" id="IPR011059">
    <property type="entry name" value="Metal-dep_hydrolase_composite"/>
</dbReference>
<keyword evidence="3 5" id="KW-0378">Hydrolase</keyword>
<name>A0ABW6PX35_9NOCA</name>
<evidence type="ECO:0000256" key="1">
    <source>
        <dbReference type="ARBA" id="ARBA00010716"/>
    </source>
</evidence>
<reference evidence="7 8" key="1">
    <citation type="submission" date="2024-10" db="EMBL/GenBank/DDBJ databases">
        <title>The Natural Products Discovery Center: Release of the First 8490 Sequenced Strains for Exploring Actinobacteria Biosynthetic Diversity.</title>
        <authorList>
            <person name="Kalkreuter E."/>
            <person name="Kautsar S.A."/>
            <person name="Yang D."/>
            <person name="Bader C.D."/>
            <person name="Teijaro C.N."/>
            <person name="Fluegel L."/>
            <person name="Davis C.M."/>
            <person name="Simpson J.R."/>
            <person name="Lauterbach L."/>
            <person name="Steele A.D."/>
            <person name="Gui C."/>
            <person name="Meng S."/>
            <person name="Li G."/>
            <person name="Viehrig K."/>
            <person name="Ye F."/>
            <person name="Su P."/>
            <person name="Kiefer A.F."/>
            <person name="Nichols A."/>
            <person name="Cepeda A.J."/>
            <person name="Yan W."/>
            <person name="Fan B."/>
            <person name="Jiang Y."/>
            <person name="Adhikari A."/>
            <person name="Zheng C.-J."/>
            <person name="Schuster L."/>
            <person name="Cowan T.M."/>
            <person name="Smanski M.J."/>
            <person name="Chevrette M.G."/>
            <person name="De Carvalho L.P.S."/>
            <person name="Shen B."/>
        </authorList>
    </citation>
    <scope>NUCLEOTIDE SEQUENCE [LARGE SCALE GENOMIC DNA]</scope>
    <source>
        <strain evidence="7 8">NPDC004045</strain>
    </source>
</reference>
<dbReference type="Proteomes" id="UP001601444">
    <property type="component" value="Unassembled WGS sequence"/>
</dbReference>
<evidence type="ECO:0000313" key="7">
    <source>
        <dbReference type="EMBL" id="MFF0546703.1"/>
    </source>
</evidence>
<dbReference type="PIRSF" id="PIRSF038994">
    <property type="entry name" value="NagA"/>
    <property type="match status" value="1"/>
</dbReference>
<comment type="similarity">
    <text evidence="1 5">Belongs to the metallo-dependent hydrolases superfamily. NagA family.</text>
</comment>
<dbReference type="Gene3D" id="2.30.40.10">
    <property type="entry name" value="Urease, subunit C, domain 1"/>
    <property type="match status" value="1"/>
</dbReference>
<dbReference type="PANTHER" id="PTHR11113:SF14">
    <property type="entry name" value="N-ACETYLGLUCOSAMINE-6-PHOSPHATE DEACETYLASE"/>
    <property type="match status" value="1"/>
</dbReference>
<dbReference type="InterPro" id="IPR006680">
    <property type="entry name" value="Amidohydro-rel"/>
</dbReference>
<comment type="caution">
    <text evidence="7">The sequence shown here is derived from an EMBL/GenBank/DDBJ whole genome shotgun (WGS) entry which is preliminary data.</text>
</comment>
<evidence type="ECO:0000313" key="8">
    <source>
        <dbReference type="Proteomes" id="UP001601444"/>
    </source>
</evidence>
<gene>
    <name evidence="7" type="ORF">ACFYTF_28095</name>
</gene>
<dbReference type="EC" id="3.5.1.25" evidence="7"/>
<feature type="domain" description="Amidohydrolase-related" evidence="6">
    <location>
        <begin position="55"/>
        <end position="387"/>
    </location>
</feature>
<protein>
    <submittedName>
        <fullName evidence="7">N-acetylglucosamine-6-phosphate deacetylase</fullName>
        <ecNumber evidence="7">3.5.1.25</ecNumber>
    </submittedName>
</protein>
<dbReference type="SUPFAM" id="SSF51556">
    <property type="entry name" value="Metallo-dependent hydrolases"/>
    <property type="match status" value="1"/>
</dbReference>
<dbReference type="RefSeq" id="WP_280302105.1">
    <property type="nucleotide sequence ID" value="NZ_JBIAMX010000025.1"/>
</dbReference>
<dbReference type="PANTHER" id="PTHR11113">
    <property type="entry name" value="N-ACETYLGLUCOSAMINE-6-PHOSPHATE DEACETYLASE"/>
    <property type="match status" value="1"/>
</dbReference>
<evidence type="ECO:0000256" key="4">
    <source>
        <dbReference type="ARBA" id="ARBA00023277"/>
    </source>
</evidence>
<keyword evidence="8" id="KW-1185">Reference proteome</keyword>
<evidence type="ECO:0000259" key="6">
    <source>
        <dbReference type="Pfam" id="PF01979"/>
    </source>
</evidence>
<dbReference type="InterPro" id="IPR032466">
    <property type="entry name" value="Metal_Hydrolase"/>
</dbReference>
<dbReference type="Pfam" id="PF01979">
    <property type="entry name" value="Amidohydro_1"/>
    <property type="match status" value="1"/>
</dbReference>
<accession>A0ABW6PX35</accession>